<dbReference type="PIRSF" id="PIRSF025550">
    <property type="entry name" value="UCP025550_lpd_carrier"/>
    <property type="match status" value="1"/>
</dbReference>
<keyword evidence="1" id="KW-0831">Ubiquinone biosynthesis</keyword>
<dbReference type="RefSeq" id="WP_005899978.1">
    <property type="nucleotide sequence ID" value="NZ_AQGQ01000055.1"/>
</dbReference>
<comment type="similarity">
    <text evidence="1">Belongs to the UbiT family.</text>
</comment>
<dbReference type="OrthoDB" id="5292463at2"/>
<reference evidence="3 4" key="1">
    <citation type="journal article" date="2013" name="Genome Announc.">
        <title>Draft Genome Sequence of Aeromonas molluscorum Strain 848TT, Isolated from Bivalve Molluscs.</title>
        <authorList>
            <person name="Spataro N."/>
            <person name="Farfan M."/>
            <person name="Albarral V."/>
            <person name="Sanglas A."/>
            <person name="Loren J.G."/>
            <person name="Fuste M.C."/>
            <person name="Bosch E."/>
        </authorList>
    </citation>
    <scope>NUCLEOTIDE SEQUENCE [LARGE SCALE GENOMIC DNA]</scope>
    <source>
        <strain evidence="3 4">848</strain>
    </source>
</reference>
<dbReference type="PANTHER" id="PTHR10094:SF25">
    <property type="entry name" value="SCP2 STEROL-BINDING DOMAIN-CONTAINING PROTEIN 1"/>
    <property type="match status" value="1"/>
</dbReference>
<keyword evidence="4" id="KW-1185">Reference proteome</keyword>
<proteinExistence type="inferred from homology"/>
<accession>R1F636</accession>
<comment type="pathway">
    <text evidence="1">Cofactor biosynthesis; ubiquinone biosynthesis.</text>
</comment>
<dbReference type="AlphaFoldDB" id="R1F636"/>
<comment type="caution">
    <text evidence="3">The sequence shown here is derived from an EMBL/GenBank/DDBJ whole genome shotgun (WGS) entry which is preliminary data.</text>
</comment>
<dbReference type="Pfam" id="PF02036">
    <property type="entry name" value="SCP2"/>
    <property type="match status" value="1"/>
</dbReference>
<dbReference type="HAMAP" id="MF_02231">
    <property type="entry name" value="UbiT"/>
    <property type="match status" value="1"/>
</dbReference>
<dbReference type="GO" id="GO:0006744">
    <property type="term" value="P:ubiquinone biosynthetic process"/>
    <property type="evidence" value="ECO:0007669"/>
    <property type="project" value="UniProtKB-UniRule"/>
</dbReference>
<dbReference type="PATRIC" id="fig|1268236.3.peg.1972"/>
<name>R1F636_9GAMM</name>
<dbReference type="UniPathway" id="UPA00232"/>
<dbReference type="PANTHER" id="PTHR10094">
    <property type="entry name" value="STEROL CARRIER PROTEIN 2 SCP-2 FAMILY PROTEIN"/>
    <property type="match status" value="1"/>
</dbReference>
<dbReference type="Gene3D" id="3.30.1050.10">
    <property type="entry name" value="SCP2 sterol-binding domain"/>
    <property type="match status" value="1"/>
</dbReference>
<evidence type="ECO:0000313" key="4">
    <source>
        <dbReference type="Proteomes" id="UP000013526"/>
    </source>
</evidence>
<protein>
    <recommendedName>
        <fullName evidence="1">Ubiquinone biosynthesis accessory factor UbiT</fullName>
    </recommendedName>
</protein>
<evidence type="ECO:0000256" key="1">
    <source>
        <dbReference type="HAMAP-Rule" id="MF_02231"/>
    </source>
</evidence>
<dbReference type="InterPro" id="IPR003033">
    <property type="entry name" value="SCP2_sterol-bd_dom"/>
</dbReference>
<dbReference type="InterPro" id="IPR036527">
    <property type="entry name" value="SCP2_sterol-bd_dom_sf"/>
</dbReference>
<dbReference type="EMBL" id="AQGQ01000055">
    <property type="protein sequence ID" value="EOD55237.1"/>
    <property type="molecule type" value="Genomic_DNA"/>
</dbReference>
<dbReference type="InterPro" id="IPR016830">
    <property type="entry name" value="UbiT"/>
</dbReference>
<dbReference type="SUPFAM" id="SSF55718">
    <property type="entry name" value="SCP-like"/>
    <property type="match status" value="1"/>
</dbReference>
<sequence length="175" mass="19677">MFQQLQHRLVERAPQLLRRPLGLVPFTLQRRLMEPLLARVFREAIADGDLDFLTGKWLKVEVTDLALRWFISLREGHLVLAEGAPRVDVCFSGGSKDLILIAARREDPDTLFFQRRLKIEGDTELGLELKNLIDSLDLASLPALLKYPLLDLAYFIEREGAASEQAVATAQGAAL</sequence>
<comment type="function">
    <text evidence="1">Required for O(2)-independent ubiquinone (coenzyme Q) biosynthesis. Likely functions as an accessory factor.</text>
</comment>
<dbReference type="Proteomes" id="UP000013526">
    <property type="component" value="Unassembled WGS sequence"/>
</dbReference>
<dbReference type="GO" id="GO:0005829">
    <property type="term" value="C:cytosol"/>
    <property type="evidence" value="ECO:0007669"/>
    <property type="project" value="TreeGrafter"/>
</dbReference>
<evidence type="ECO:0000259" key="2">
    <source>
        <dbReference type="Pfam" id="PF02036"/>
    </source>
</evidence>
<evidence type="ECO:0000313" key="3">
    <source>
        <dbReference type="EMBL" id="EOD55237.1"/>
    </source>
</evidence>
<gene>
    <name evidence="1" type="primary">ubiT</name>
    <name evidence="3" type="ORF">G113_09967</name>
</gene>
<feature type="domain" description="SCP2" evidence="2">
    <location>
        <begin position="39"/>
        <end position="134"/>
    </location>
</feature>
<organism evidence="3 4">
    <name type="scientific">Aeromonas molluscorum 848</name>
    <dbReference type="NCBI Taxonomy" id="1268236"/>
    <lineage>
        <taxon>Bacteria</taxon>
        <taxon>Pseudomonadati</taxon>
        <taxon>Pseudomonadota</taxon>
        <taxon>Gammaproteobacteria</taxon>
        <taxon>Aeromonadales</taxon>
        <taxon>Aeromonadaceae</taxon>
        <taxon>Aeromonas</taxon>
    </lineage>
</organism>